<dbReference type="GO" id="GO:0015159">
    <property type="term" value="F:polysaccharide transmembrane transporter activity"/>
    <property type="evidence" value="ECO:0007669"/>
    <property type="project" value="InterPro"/>
</dbReference>
<dbReference type="AlphaFoldDB" id="A0A2D2CV71"/>
<evidence type="ECO:0000256" key="1">
    <source>
        <dbReference type="ARBA" id="ARBA00022729"/>
    </source>
</evidence>
<sequence>MWRVVTGQGLRGLATAMAALATAGCYGGGMGSDRAGASLPVADSVKAGAAFVENEYRIAPQDTLEITVYQFPNLSRIVQVDGAGRVSLPLVGTVVAAGRTVADLEAELARRLGAKYIQSPQVSVLVKESVGARVTVDGAVRVPGVYTLKGRTSLIQALALAQGISDVGDSTITLTRISDGRQVSARIDVDAIREGRAADPQVFGGDTVVVDESASRTGLQVLKNTVPAAIGLGVRAVP</sequence>
<dbReference type="Gene3D" id="3.30.1950.10">
    <property type="entry name" value="wza like domain"/>
    <property type="match status" value="1"/>
</dbReference>
<evidence type="ECO:0000259" key="3">
    <source>
        <dbReference type="Pfam" id="PF10531"/>
    </source>
</evidence>
<reference evidence="5" key="1">
    <citation type="submission" date="2017-10" db="EMBL/GenBank/DDBJ databases">
        <title>Completed PacBio SMRT sequence of Methylosinus trichosporium OB3b reveals presence of a third large plasmid.</title>
        <authorList>
            <person name="Charles T.C."/>
            <person name="Lynch M.D.J."/>
            <person name="Heil J.R."/>
            <person name="Cheng J."/>
        </authorList>
    </citation>
    <scope>NUCLEOTIDE SEQUENCE [LARGE SCALE GENOMIC DNA]</scope>
    <source>
        <strain evidence="5">OB3b</strain>
    </source>
</reference>
<keyword evidence="5" id="KW-1185">Reference proteome</keyword>
<keyword evidence="4" id="KW-0762">Sugar transport</keyword>
<evidence type="ECO:0000313" key="4">
    <source>
        <dbReference type="EMBL" id="ATQ66595.1"/>
    </source>
</evidence>
<evidence type="ECO:0000313" key="5">
    <source>
        <dbReference type="Proteomes" id="UP000230709"/>
    </source>
</evidence>
<feature type="domain" description="Polysaccharide export protein N-terminal" evidence="2">
    <location>
        <begin position="53"/>
        <end position="126"/>
    </location>
</feature>
<keyword evidence="1" id="KW-0732">Signal</keyword>
<dbReference type="EMBL" id="CP023737">
    <property type="protein sequence ID" value="ATQ66595.1"/>
    <property type="molecule type" value="Genomic_DNA"/>
</dbReference>
<keyword evidence="4" id="KW-0813">Transport</keyword>
<dbReference type="KEGG" id="mtw:CQW49_00825"/>
<dbReference type="Pfam" id="PF10531">
    <property type="entry name" value="SLBB"/>
    <property type="match status" value="1"/>
</dbReference>
<dbReference type="InterPro" id="IPR049712">
    <property type="entry name" value="Poly_export"/>
</dbReference>
<accession>A0A2D2CV71</accession>
<dbReference type="PANTHER" id="PTHR33619">
    <property type="entry name" value="POLYSACCHARIDE EXPORT PROTEIN GFCE-RELATED"/>
    <property type="match status" value="1"/>
</dbReference>
<evidence type="ECO:0000259" key="2">
    <source>
        <dbReference type="Pfam" id="PF02563"/>
    </source>
</evidence>
<organism evidence="4 5">
    <name type="scientific">Methylosinus trichosporium (strain ATCC 35070 / NCIMB 11131 / UNIQEM 75 / OB3b)</name>
    <dbReference type="NCBI Taxonomy" id="595536"/>
    <lineage>
        <taxon>Bacteria</taxon>
        <taxon>Pseudomonadati</taxon>
        <taxon>Pseudomonadota</taxon>
        <taxon>Alphaproteobacteria</taxon>
        <taxon>Hyphomicrobiales</taxon>
        <taxon>Methylocystaceae</taxon>
        <taxon>Methylosinus</taxon>
    </lineage>
</organism>
<feature type="domain" description="Soluble ligand binding" evidence="3">
    <location>
        <begin position="133"/>
        <end position="180"/>
    </location>
</feature>
<dbReference type="InterPro" id="IPR003715">
    <property type="entry name" value="Poly_export_N"/>
</dbReference>
<protein>
    <submittedName>
        <fullName evidence="4">Sugar transporter</fullName>
    </submittedName>
</protein>
<dbReference type="RefSeq" id="WP_003614917.1">
    <property type="nucleotide sequence ID" value="NZ_ADVE02000001.1"/>
</dbReference>
<dbReference type="InterPro" id="IPR019554">
    <property type="entry name" value="Soluble_ligand-bd"/>
</dbReference>
<gene>
    <name evidence="4" type="ORF">CQW49_00825</name>
</gene>
<dbReference type="Proteomes" id="UP000230709">
    <property type="component" value="Chromosome"/>
</dbReference>
<proteinExistence type="predicted"/>
<dbReference type="PANTHER" id="PTHR33619:SF3">
    <property type="entry name" value="POLYSACCHARIDE EXPORT PROTEIN GFCE-RELATED"/>
    <property type="match status" value="1"/>
</dbReference>
<dbReference type="Pfam" id="PF02563">
    <property type="entry name" value="Poly_export"/>
    <property type="match status" value="1"/>
</dbReference>
<dbReference type="PROSITE" id="PS51257">
    <property type="entry name" value="PROKAR_LIPOPROTEIN"/>
    <property type="match status" value="1"/>
</dbReference>
<dbReference type="STRING" id="595536.GCA_000178815_00780"/>
<name>A0A2D2CV71_METT3</name>